<dbReference type="GO" id="GO:0032259">
    <property type="term" value="P:methylation"/>
    <property type="evidence" value="ECO:0007669"/>
    <property type="project" value="UniProtKB-KW"/>
</dbReference>
<keyword evidence="7" id="KW-1185">Reference proteome</keyword>
<evidence type="ECO:0000256" key="4">
    <source>
        <dbReference type="ARBA" id="ARBA00023136"/>
    </source>
</evidence>
<name>A0ABT8KUS6_9BACT</name>
<keyword evidence="6" id="KW-0808">Transferase</keyword>
<dbReference type="Gene3D" id="1.20.120.1630">
    <property type="match status" value="1"/>
</dbReference>
<evidence type="ECO:0000256" key="1">
    <source>
        <dbReference type="ARBA" id="ARBA00004127"/>
    </source>
</evidence>
<proteinExistence type="predicted"/>
<dbReference type="RefSeq" id="WP_346754527.1">
    <property type="nucleotide sequence ID" value="NZ_JAUJEA010000011.1"/>
</dbReference>
<feature type="transmembrane region" description="Helical" evidence="5">
    <location>
        <begin position="97"/>
        <end position="130"/>
    </location>
</feature>
<comment type="subcellular location">
    <subcellularLocation>
        <location evidence="1">Endomembrane system</location>
        <topology evidence="1">Multi-pass membrane protein</topology>
    </subcellularLocation>
</comment>
<accession>A0ABT8KUS6</accession>
<keyword evidence="3 5" id="KW-1133">Transmembrane helix</keyword>
<keyword evidence="4 5" id="KW-0472">Membrane</keyword>
<feature type="transmembrane region" description="Helical" evidence="5">
    <location>
        <begin position="42"/>
        <end position="61"/>
    </location>
</feature>
<dbReference type="GO" id="GO:0008168">
    <property type="term" value="F:methyltransferase activity"/>
    <property type="evidence" value="ECO:0007669"/>
    <property type="project" value="UniProtKB-KW"/>
</dbReference>
<dbReference type="Pfam" id="PF04191">
    <property type="entry name" value="PEMT"/>
    <property type="match status" value="1"/>
</dbReference>
<protein>
    <submittedName>
        <fullName evidence="6">Methyltransferase</fullName>
    </submittedName>
</protein>
<gene>
    <name evidence="6" type="ORF">QQ008_24140</name>
</gene>
<evidence type="ECO:0000256" key="5">
    <source>
        <dbReference type="SAM" id="Phobius"/>
    </source>
</evidence>
<comment type="caution">
    <text evidence="6">The sequence shown here is derived from an EMBL/GenBank/DDBJ whole genome shotgun (WGS) entry which is preliminary data.</text>
</comment>
<evidence type="ECO:0000313" key="6">
    <source>
        <dbReference type="EMBL" id="MDN5204506.1"/>
    </source>
</evidence>
<dbReference type="Proteomes" id="UP001172082">
    <property type="component" value="Unassembled WGS sequence"/>
</dbReference>
<dbReference type="InterPro" id="IPR007318">
    <property type="entry name" value="Phopholipid_MeTrfase"/>
</dbReference>
<organism evidence="6 7">
    <name type="scientific">Splendidivirga corallicola</name>
    <dbReference type="NCBI Taxonomy" id="3051826"/>
    <lineage>
        <taxon>Bacteria</taxon>
        <taxon>Pseudomonadati</taxon>
        <taxon>Bacteroidota</taxon>
        <taxon>Cytophagia</taxon>
        <taxon>Cytophagales</taxon>
        <taxon>Splendidivirgaceae</taxon>
        <taxon>Splendidivirga</taxon>
    </lineage>
</organism>
<evidence type="ECO:0000256" key="3">
    <source>
        <dbReference type="ARBA" id="ARBA00022989"/>
    </source>
</evidence>
<dbReference type="EMBL" id="JAUJEA010000011">
    <property type="protein sequence ID" value="MDN5204506.1"/>
    <property type="molecule type" value="Genomic_DNA"/>
</dbReference>
<feature type="transmembrane region" description="Helical" evidence="5">
    <location>
        <begin position="16"/>
        <end position="36"/>
    </location>
</feature>
<sequence>MKKDAAHNSIYQTSDFILIAIFIVGALIEYGFLWHWSLPIAIWIRLMLGIIFLIIGIYFIMAGKSALDKEKQPSEPGKPTTHIVQSGIYKVTRNPTYLGCCLLLLGSGVTFNFIAWMAGSFICFLLMHHFLVLPEEKYLMSKFPEAFSSYVSKVKRWL</sequence>
<keyword evidence="6" id="KW-0489">Methyltransferase</keyword>
<evidence type="ECO:0000256" key="2">
    <source>
        <dbReference type="ARBA" id="ARBA00022692"/>
    </source>
</evidence>
<evidence type="ECO:0000313" key="7">
    <source>
        <dbReference type="Proteomes" id="UP001172082"/>
    </source>
</evidence>
<keyword evidence="2 5" id="KW-0812">Transmembrane</keyword>
<reference evidence="6" key="1">
    <citation type="submission" date="2023-06" db="EMBL/GenBank/DDBJ databases">
        <title>Genomic of Parafulvivirga corallium.</title>
        <authorList>
            <person name="Wang G."/>
        </authorList>
    </citation>
    <scope>NUCLEOTIDE SEQUENCE</scope>
    <source>
        <strain evidence="6">BMA10</strain>
    </source>
</reference>